<dbReference type="GO" id="GO:0000033">
    <property type="term" value="F:alpha-1,3-mannosyltransferase activity"/>
    <property type="evidence" value="ECO:0007669"/>
    <property type="project" value="TreeGrafter"/>
</dbReference>
<dbReference type="EMBL" id="BSXT01000905">
    <property type="protein sequence ID" value="GMF35984.1"/>
    <property type="molecule type" value="Genomic_DNA"/>
</dbReference>
<evidence type="ECO:0000256" key="2">
    <source>
        <dbReference type="ARBA" id="ARBA00009105"/>
    </source>
</evidence>
<keyword evidence="7" id="KW-1133">Transmembrane helix</keyword>
<evidence type="ECO:0000256" key="4">
    <source>
        <dbReference type="ARBA" id="ARBA00022679"/>
    </source>
</evidence>
<evidence type="ECO:0000256" key="5">
    <source>
        <dbReference type="ARBA" id="ARBA00022692"/>
    </source>
</evidence>
<dbReference type="PANTHER" id="PTHR31392:SF1">
    <property type="entry name" value="ALPHA-1,3-MANNOSYLTRANSFERASE MNN1-RELATED"/>
    <property type="match status" value="1"/>
</dbReference>
<reference evidence="11" key="1">
    <citation type="submission" date="2023-04" db="EMBL/GenBank/DDBJ databases">
        <title>Phytophthora fragariaefolia NBRC 109709.</title>
        <authorList>
            <person name="Ichikawa N."/>
            <person name="Sato H."/>
            <person name="Tonouchi N."/>
        </authorList>
    </citation>
    <scope>NUCLEOTIDE SEQUENCE</scope>
    <source>
        <strain evidence="11">NBRC 109709</strain>
    </source>
</reference>
<proteinExistence type="inferred from homology"/>
<keyword evidence="4" id="KW-0808">Transferase</keyword>
<dbReference type="GO" id="GO:0016020">
    <property type="term" value="C:membrane"/>
    <property type="evidence" value="ECO:0007669"/>
    <property type="project" value="UniProtKB-SubCell"/>
</dbReference>
<keyword evidence="6" id="KW-0735">Signal-anchor</keyword>
<keyword evidence="5" id="KW-0812">Transmembrane</keyword>
<comment type="caution">
    <text evidence="11">The sequence shown here is derived from an EMBL/GenBank/DDBJ whole genome shotgun (WGS) entry which is preliminary data.</text>
</comment>
<evidence type="ECO:0000256" key="7">
    <source>
        <dbReference type="ARBA" id="ARBA00022989"/>
    </source>
</evidence>
<evidence type="ECO:0000256" key="6">
    <source>
        <dbReference type="ARBA" id="ARBA00022968"/>
    </source>
</evidence>
<protein>
    <submittedName>
        <fullName evidence="11">Unnamed protein product</fullName>
    </submittedName>
</protein>
<feature type="region of interest" description="Disordered" evidence="10">
    <location>
        <begin position="102"/>
        <end position="170"/>
    </location>
</feature>
<feature type="compositionally biased region" description="Basic and acidic residues" evidence="10">
    <location>
        <begin position="138"/>
        <end position="155"/>
    </location>
</feature>
<evidence type="ECO:0000256" key="3">
    <source>
        <dbReference type="ARBA" id="ARBA00022676"/>
    </source>
</evidence>
<evidence type="ECO:0000256" key="8">
    <source>
        <dbReference type="ARBA" id="ARBA00023136"/>
    </source>
</evidence>
<keyword evidence="9" id="KW-0325">Glycoprotein</keyword>
<sequence>MNCSIALALTTNFAEDALYLGCTCINSNCETDSESTRLGALMLFCSVCSLSQQYSFVNDGGLGERNNIRSAARHETIVLAALNAASTPDSDGTEMWTAPEVEPKAVEPEPTSTQEPAQLQTETPAQTPVSTQLPTENPSEKPTEKPTEKPKEKPAENPTEMPPKPIPEPRQVVKKDSKGILMCLHDGILELGISLIRELRCLGNKEPIEVHHCHDLTRPSVDLLFGLDDNIQVVDICERYVIKKIFSGEMAKSFQSYWIKPLAVHYTSFEELIFLDADAILLKDPAVLRENEGYKKQGTLFFYDRVINNNQYLNKRENGKDAIYLHKWLKSFNYKRFGLEYAEPSTNFKKSFAYRGKTAHEQDSSMLLINKRNAGKAMNVLWYLITEHRFIYEFSWGDKEAFWLSFEFSHTPYFFSPWGASVVSATANKDMERHPGTLCGSLAHFDPTLNASAPAELLYVNGRSLVDPVPFRLHKLNLLQPNLVFNMLPTHVTPRQERRAPAGKGEWPECMTGMGSTPVPAQLLPNLWRRRLHFQAISMGFVEPLLKCDDPGDRLPDVPEPVAKASK</sequence>
<dbReference type="Proteomes" id="UP001165121">
    <property type="component" value="Unassembled WGS sequence"/>
</dbReference>
<organism evidence="11 12">
    <name type="scientific">Phytophthora fragariaefolia</name>
    <dbReference type="NCBI Taxonomy" id="1490495"/>
    <lineage>
        <taxon>Eukaryota</taxon>
        <taxon>Sar</taxon>
        <taxon>Stramenopiles</taxon>
        <taxon>Oomycota</taxon>
        <taxon>Peronosporomycetes</taxon>
        <taxon>Peronosporales</taxon>
        <taxon>Peronosporaceae</taxon>
        <taxon>Phytophthora</taxon>
    </lineage>
</organism>
<evidence type="ECO:0000256" key="1">
    <source>
        <dbReference type="ARBA" id="ARBA00004606"/>
    </source>
</evidence>
<dbReference type="GO" id="GO:0005794">
    <property type="term" value="C:Golgi apparatus"/>
    <property type="evidence" value="ECO:0007669"/>
    <property type="project" value="TreeGrafter"/>
</dbReference>
<evidence type="ECO:0000313" key="11">
    <source>
        <dbReference type="EMBL" id="GMF35984.1"/>
    </source>
</evidence>
<dbReference type="OrthoDB" id="430354at2759"/>
<dbReference type="PANTHER" id="PTHR31392">
    <property type="entry name" value="ALPHA-1,3-MANNOSYLTRANSFERASE MNN1-RELATED"/>
    <property type="match status" value="1"/>
</dbReference>
<comment type="similarity">
    <text evidence="2">Belongs to the MNN1/MNT family.</text>
</comment>
<keyword evidence="12" id="KW-1185">Reference proteome</keyword>
<dbReference type="SUPFAM" id="SSF53448">
    <property type="entry name" value="Nucleotide-diphospho-sugar transferases"/>
    <property type="match status" value="1"/>
</dbReference>
<keyword evidence="8" id="KW-0472">Membrane</keyword>
<dbReference type="Pfam" id="PF11051">
    <property type="entry name" value="Mannosyl_trans3"/>
    <property type="match status" value="1"/>
</dbReference>
<accession>A0A9W6XCY3</accession>
<evidence type="ECO:0000313" key="12">
    <source>
        <dbReference type="Proteomes" id="UP001165121"/>
    </source>
</evidence>
<keyword evidence="3" id="KW-0328">Glycosyltransferase</keyword>
<dbReference type="InterPro" id="IPR029044">
    <property type="entry name" value="Nucleotide-diphossugar_trans"/>
</dbReference>
<dbReference type="InterPro" id="IPR022751">
    <property type="entry name" value="Alpha_mannosyltransferase"/>
</dbReference>
<evidence type="ECO:0000256" key="10">
    <source>
        <dbReference type="SAM" id="MobiDB-lite"/>
    </source>
</evidence>
<evidence type="ECO:0000256" key="9">
    <source>
        <dbReference type="ARBA" id="ARBA00023180"/>
    </source>
</evidence>
<dbReference type="GO" id="GO:0006493">
    <property type="term" value="P:protein O-linked glycosylation"/>
    <property type="evidence" value="ECO:0007669"/>
    <property type="project" value="TreeGrafter"/>
</dbReference>
<name>A0A9W6XCY3_9STRA</name>
<gene>
    <name evidence="11" type="ORF">Pfra01_000967900</name>
</gene>
<dbReference type="AlphaFoldDB" id="A0A9W6XCY3"/>
<feature type="compositionally biased region" description="Polar residues" evidence="10">
    <location>
        <begin position="111"/>
        <end position="133"/>
    </location>
</feature>
<comment type="subcellular location">
    <subcellularLocation>
        <location evidence="1">Membrane</location>
        <topology evidence="1">Single-pass type II membrane protein</topology>
    </subcellularLocation>
</comment>